<keyword evidence="1" id="KW-1133">Transmembrane helix</keyword>
<dbReference type="InterPro" id="IPR019251">
    <property type="entry name" value="DUF2231_TM"/>
</dbReference>
<evidence type="ECO:0000259" key="2">
    <source>
        <dbReference type="Pfam" id="PF09990"/>
    </source>
</evidence>
<feature type="domain" description="DUF2231" evidence="2">
    <location>
        <begin position="24"/>
        <end position="194"/>
    </location>
</feature>
<feature type="transmembrane region" description="Helical" evidence="1">
    <location>
        <begin position="164"/>
        <end position="187"/>
    </location>
</feature>
<evidence type="ECO:0000256" key="1">
    <source>
        <dbReference type="SAM" id="Phobius"/>
    </source>
</evidence>
<organism evidence="3 4">
    <name type="scientific">Elasticomyces elasticus</name>
    <dbReference type="NCBI Taxonomy" id="574655"/>
    <lineage>
        <taxon>Eukaryota</taxon>
        <taxon>Fungi</taxon>
        <taxon>Dikarya</taxon>
        <taxon>Ascomycota</taxon>
        <taxon>Pezizomycotina</taxon>
        <taxon>Dothideomycetes</taxon>
        <taxon>Dothideomycetidae</taxon>
        <taxon>Mycosphaerellales</taxon>
        <taxon>Teratosphaeriaceae</taxon>
        <taxon>Elasticomyces</taxon>
    </lineage>
</organism>
<sequence length="217" mass="23025">MGLLSNLYSTVELGHFQWPFRNSHPVHPATVHHPLAFLSTAYTLDTVYGLTAAYSSVRGLAAIAPFLPQVAQLAFLSHTLGVITAIPSMTSGTAEWYEIYKSDGLNRKDKKLTNPGKSGDEIVDSSVKIGAVHGILNAVAFAVSGYVVWSRIGRRPNFTPGRTGIWLSALTLPGVAVSAALGGELVYGKGIGVQRMGAAKDEKEAGIHEIAGAKRAQ</sequence>
<accession>A0AAN8A2B8</accession>
<proteinExistence type="predicted"/>
<dbReference type="Pfam" id="PF09990">
    <property type="entry name" value="DUF2231"/>
    <property type="match status" value="1"/>
</dbReference>
<comment type="caution">
    <text evidence="3">The sequence shown here is derived from an EMBL/GenBank/DDBJ whole genome shotgun (WGS) entry which is preliminary data.</text>
</comment>
<evidence type="ECO:0000313" key="3">
    <source>
        <dbReference type="EMBL" id="KAK5701708.1"/>
    </source>
</evidence>
<gene>
    <name evidence="3" type="ORF">LTR97_004526</name>
</gene>
<dbReference type="EMBL" id="JAVRQU010000006">
    <property type="protein sequence ID" value="KAK5701708.1"/>
    <property type="molecule type" value="Genomic_DNA"/>
</dbReference>
<dbReference type="AlphaFoldDB" id="A0AAN8A2B8"/>
<reference evidence="3" key="1">
    <citation type="submission" date="2023-08" db="EMBL/GenBank/DDBJ databases">
        <title>Black Yeasts Isolated from many extreme environments.</title>
        <authorList>
            <person name="Coleine C."/>
            <person name="Stajich J.E."/>
            <person name="Selbmann L."/>
        </authorList>
    </citation>
    <scope>NUCLEOTIDE SEQUENCE</scope>
    <source>
        <strain evidence="3">CCFEE 5810</strain>
    </source>
</reference>
<feature type="transmembrane region" description="Helical" evidence="1">
    <location>
        <begin position="134"/>
        <end position="152"/>
    </location>
</feature>
<dbReference type="Proteomes" id="UP001310594">
    <property type="component" value="Unassembled WGS sequence"/>
</dbReference>
<keyword evidence="1" id="KW-0812">Transmembrane</keyword>
<protein>
    <recommendedName>
        <fullName evidence="2">DUF2231 domain-containing protein</fullName>
    </recommendedName>
</protein>
<name>A0AAN8A2B8_9PEZI</name>
<evidence type="ECO:0000313" key="4">
    <source>
        <dbReference type="Proteomes" id="UP001310594"/>
    </source>
</evidence>
<keyword evidence="1" id="KW-0472">Membrane</keyword>